<name>A0ABT3HKS4_9FLAO</name>
<keyword evidence="1" id="KW-0472">Membrane</keyword>
<organism evidence="2 3">
    <name type="scientific">Chryseobacterium oryctis</name>
    <dbReference type="NCBI Taxonomy" id="2952618"/>
    <lineage>
        <taxon>Bacteria</taxon>
        <taxon>Pseudomonadati</taxon>
        <taxon>Bacteroidota</taxon>
        <taxon>Flavobacteriia</taxon>
        <taxon>Flavobacteriales</taxon>
        <taxon>Weeksellaceae</taxon>
        <taxon>Chryseobacterium group</taxon>
        <taxon>Chryseobacterium</taxon>
    </lineage>
</organism>
<feature type="transmembrane region" description="Helical" evidence="1">
    <location>
        <begin position="156"/>
        <end position="189"/>
    </location>
</feature>
<accession>A0ABT3HKS4</accession>
<keyword evidence="1" id="KW-1133">Transmembrane helix</keyword>
<evidence type="ECO:0000313" key="3">
    <source>
        <dbReference type="Proteomes" id="UP001163719"/>
    </source>
</evidence>
<keyword evidence="1" id="KW-0812">Transmembrane</keyword>
<protein>
    <recommendedName>
        <fullName evidence="4">Glycosyltransferase RgtA/B/C/D-like domain-containing protein</fullName>
    </recommendedName>
</protein>
<reference evidence="2" key="1">
    <citation type="submission" date="2022-10" db="EMBL/GenBank/DDBJ databases">
        <title>Chryseobacterium babae sp. nov. isolated from the gut of the beetle Oryctes rhinoceros, and Chryseobacterium kimseyorum sp. nov., isolated from a stick insect rearing cage.</title>
        <authorList>
            <person name="Shelomi M."/>
            <person name="Han C.-J."/>
            <person name="Chen W.-M."/>
            <person name="Chen H.-K."/>
            <person name="Liaw S.-J."/>
            <person name="Muhle E."/>
            <person name="Clermont D."/>
        </authorList>
    </citation>
    <scope>NUCLEOTIDE SEQUENCE</scope>
    <source>
        <strain evidence="2">WLa1L2M3</strain>
    </source>
</reference>
<feature type="transmembrane region" description="Helical" evidence="1">
    <location>
        <begin position="106"/>
        <end position="123"/>
    </location>
</feature>
<sequence>MEKTHYKYENILSWIFVIGAIFTGYIVYSNLDKGFIFNDEAFYLFFYRDHDTLPTIDATNFYRIFKVLYTENIYLFRCITYGLLNISTFIFYFLISKYYNLKVNAFLIGCLGIALNFITWGISNIVIHQYIGNTILINFSLAFILIHLLYKKLFPLIIAGFCMGLLLFNGIPHTIVLIPIAGFLLFNFWKNSKETIVYTLIGGIIGIIFYFTFIESFSTFISQFEWIKYYKEFHTKQHPKRFYAIWILKVLGFIFIPTGVLLGYIHKISKRKVQDLNVILIILTAIFIISNLFYPSIYINYVLFALLIYRYSLENISDIKKTMLIVLFLIPFGLSFGSGAYFETRGGLYNIYPYLSLIIILLSLYNIKYYILFIILFAYNCITYPNILHDKGWKDFVVTEQTENVKVNGYDLYLDKGRKKDIEDLRPYLENQNNVIYSSNHLMGYLYILNAKPPIYYYFTLKDYVKFVIEKRGKKPDDFIYIESNDYPFSPKEIVPLKFVKHPEKYQVIKTGRFTVYLPSNFSKK</sequence>
<gene>
    <name evidence="2" type="ORF">OH806_03865</name>
</gene>
<evidence type="ECO:0008006" key="4">
    <source>
        <dbReference type="Google" id="ProtNLM"/>
    </source>
</evidence>
<dbReference type="RefSeq" id="WP_264742357.1">
    <property type="nucleotide sequence ID" value="NZ_JAPDHV010000002.1"/>
</dbReference>
<comment type="caution">
    <text evidence="2">The sequence shown here is derived from an EMBL/GenBank/DDBJ whole genome shotgun (WGS) entry which is preliminary data.</text>
</comment>
<feature type="transmembrane region" description="Helical" evidence="1">
    <location>
        <begin position="74"/>
        <end position="94"/>
    </location>
</feature>
<dbReference type="EMBL" id="JAPDHV010000002">
    <property type="protein sequence ID" value="MCW3160398.1"/>
    <property type="molecule type" value="Genomic_DNA"/>
</dbReference>
<proteinExistence type="predicted"/>
<keyword evidence="3" id="KW-1185">Reference proteome</keyword>
<feature type="transmembrane region" description="Helical" evidence="1">
    <location>
        <begin position="195"/>
        <end position="221"/>
    </location>
</feature>
<evidence type="ECO:0000313" key="2">
    <source>
        <dbReference type="EMBL" id="MCW3160398.1"/>
    </source>
</evidence>
<evidence type="ECO:0000256" key="1">
    <source>
        <dbReference type="SAM" id="Phobius"/>
    </source>
</evidence>
<feature type="transmembrane region" description="Helical" evidence="1">
    <location>
        <begin position="278"/>
        <end position="311"/>
    </location>
</feature>
<feature type="transmembrane region" description="Helical" evidence="1">
    <location>
        <begin position="323"/>
        <end position="342"/>
    </location>
</feature>
<dbReference type="Proteomes" id="UP001163719">
    <property type="component" value="Unassembled WGS sequence"/>
</dbReference>
<feature type="transmembrane region" description="Helical" evidence="1">
    <location>
        <begin position="354"/>
        <end position="379"/>
    </location>
</feature>
<feature type="transmembrane region" description="Helical" evidence="1">
    <location>
        <begin position="12"/>
        <end position="28"/>
    </location>
</feature>
<feature type="transmembrane region" description="Helical" evidence="1">
    <location>
        <begin position="242"/>
        <end position="266"/>
    </location>
</feature>